<keyword evidence="2" id="KW-1185">Reference proteome</keyword>
<accession>A0A1I5AK90</accession>
<dbReference type="AlphaFoldDB" id="A0A1I5AK90"/>
<evidence type="ECO:0000313" key="1">
    <source>
        <dbReference type="EMBL" id="SFN62857.1"/>
    </source>
</evidence>
<dbReference type="EMBL" id="FOUT01000050">
    <property type="protein sequence ID" value="SFN62857.1"/>
    <property type="molecule type" value="Genomic_DNA"/>
</dbReference>
<evidence type="ECO:0000313" key="2">
    <source>
        <dbReference type="Proteomes" id="UP000182961"/>
    </source>
</evidence>
<gene>
    <name evidence="1" type="ORF">SAMN05444143_1511</name>
</gene>
<sequence>MAKRDPEVTARNRVITQLSIEIQDLLPEVLKKTKFDNVHSLNGKIGGKFDQFINIKNEVITSSDHFISLWLQGYKDDLIRRGDYAENSNLYETYKLLQKHSVFKDYLFLFLKRVYLRNYDALSKKRPTIEDAEIYIGQNNANYGILVTPRFVNGSWENDKSEIRHFKKQYWSIGHILETGFVIPGKNDKMTFRDIPEYLKFFVNVIVRNSGSKYEMEIAELYREYVLNHSRPENIPLLIPEFRYEGIDVVHKYRLDFTIIEPNDLNKIAFELSPWSTHGLLTGVKSLTQKHSYPKV</sequence>
<name>A0A1I5AK90_9FLAO</name>
<reference evidence="2" key="1">
    <citation type="submission" date="2016-10" db="EMBL/GenBank/DDBJ databases">
        <authorList>
            <person name="Varghese N."/>
            <person name="Submissions S."/>
        </authorList>
    </citation>
    <scope>NUCLEOTIDE SEQUENCE [LARGE SCALE GENOMIC DNA]</scope>
    <source>
        <strain evidence="2">DSM 4002</strain>
    </source>
</reference>
<protein>
    <submittedName>
        <fullName evidence="1">Uncharacterized protein</fullName>
    </submittedName>
</protein>
<dbReference type="Proteomes" id="UP000182961">
    <property type="component" value="Unassembled WGS sequence"/>
</dbReference>
<proteinExistence type="predicted"/>
<dbReference type="RefSeq" id="WP_074917865.1">
    <property type="nucleotide sequence ID" value="NZ_FOUT01000050.1"/>
</dbReference>
<organism evidence="1 2">
    <name type="scientific">Flavobacterium succinicans</name>
    <dbReference type="NCBI Taxonomy" id="29536"/>
    <lineage>
        <taxon>Bacteria</taxon>
        <taxon>Pseudomonadati</taxon>
        <taxon>Bacteroidota</taxon>
        <taxon>Flavobacteriia</taxon>
        <taxon>Flavobacteriales</taxon>
        <taxon>Flavobacteriaceae</taxon>
        <taxon>Flavobacterium</taxon>
    </lineage>
</organism>